<dbReference type="AlphaFoldDB" id="A0A6C0BHS1"/>
<organism evidence="1">
    <name type="scientific">viral metagenome</name>
    <dbReference type="NCBI Taxonomy" id="1070528"/>
    <lineage>
        <taxon>unclassified sequences</taxon>
        <taxon>metagenomes</taxon>
        <taxon>organismal metagenomes</taxon>
    </lineage>
</organism>
<protein>
    <submittedName>
        <fullName evidence="1">Uncharacterized protein</fullName>
    </submittedName>
</protein>
<reference evidence="1" key="1">
    <citation type="journal article" date="2020" name="Nature">
        <title>Giant virus diversity and host interactions through global metagenomics.</title>
        <authorList>
            <person name="Schulz F."/>
            <person name="Roux S."/>
            <person name="Paez-Espino D."/>
            <person name="Jungbluth S."/>
            <person name="Walsh D.A."/>
            <person name="Denef V.J."/>
            <person name="McMahon K.D."/>
            <person name="Konstantinidis K.T."/>
            <person name="Eloe-Fadrosh E.A."/>
            <person name="Kyrpides N.C."/>
            <person name="Woyke T."/>
        </authorList>
    </citation>
    <scope>NUCLEOTIDE SEQUENCE</scope>
    <source>
        <strain evidence="1">GVMAG-M-3300013004-44</strain>
    </source>
</reference>
<name>A0A6C0BHS1_9ZZZZ</name>
<dbReference type="EMBL" id="MN739154">
    <property type="protein sequence ID" value="QHS90893.1"/>
    <property type="molecule type" value="Genomic_DNA"/>
</dbReference>
<sequence>MTTPVKKYQNVSYKELIAYSEQNPNRERTLVSVSHSSLAPDTSLDKLGLQGYTASTITPSGILSILACITDPHYYALAPKHARTQLLIDLSTSLQQQTDRLAHSSLARKRRKIHDLIGAAYNGASFQDKEYMELFHAIGIMRDLQFVLMKEAVQDKIEDHEVQYDSALKGEILFSSDPTTWKRSTPTWVVDYRAHWVAIPTEQHSVPMNQWLHQWLPTIEQKGWTIQWPTMEGTKIEMLEKLMMCPDWKETDRKLTKDILSVRLGRIYTTRLFTKWTKPSSDLLDE</sequence>
<accession>A0A6C0BHS1</accession>
<proteinExistence type="predicted"/>
<evidence type="ECO:0000313" key="1">
    <source>
        <dbReference type="EMBL" id="QHS90893.1"/>
    </source>
</evidence>